<gene>
    <name evidence="1" type="ORF">C9E81_15665</name>
</gene>
<dbReference type="AlphaFoldDB" id="A0A3M0MDP5"/>
<protein>
    <submittedName>
        <fullName evidence="1">Uncharacterized protein</fullName>
    </submittedName>
</protein>
<keyword evidence="2" id="KW-1185">Reference proteome</keyword>
<dbReference type="EMBL" id="QOKZ01000006">
    <property type="protein sequence ID" value="RMC33740.1"/>
    <property type="molecule type" value="Genomic_DNA"/>
</dbReference>
<sequence>MMTKKALTTQILARRIHQALEEVSHDLGMHPTAAVIAVAAICANDLRHMDADAARTILMGIAENTEPDRIEAHACMSKLIAGFEKVACGGHA</sequence>
<organism evidence="1 2">
    <name type="scientific">Paracoccus alkanivorans</name>
    <dbReference type="NCBI Taxonomy" id="2116655"/>
    <lineage>
        <taxon>Bacteria</taxon>
        <taxon>Pseudomonadati</taxon>
        <taxon>Pseudomonadota</taxon>
        <taxon>Alphaproteobacteria</taxon>
        <taxon>Rhodobacterales</taxon>
        <taxon>Paracoccaceae</taxon>
        <taxon>Paracoccus</taxon>
    </lineage>
</organism>
<comment type="caution">
    <text evidence="1">The sequence shown here is derived from an EMBL/GenBank/DDBJ whole genome shotgun (WGS) entry which is preliminary data.</text>
</comment>
<evidence type="ECO:0000313" key="2">
    <source>
        <dbReference type="Proteomes" id="UP000273516"/>
    </source>
</evidence>
<reference evidence="1 2" key="1">
    <citation type="submission" date="2018-07" db="EMBL/GenBank/DDBJ databases">
        <authorList>
            <person name="Zhang Y."/>
            <person name="Wang L."/>
            <person name="Ma S."/>
        </authorList>
    </citation>
    <scope>NUCLEOTIDE SEQUENCE [LARGE SCALE GENOMIC DNA]</scope>
    <source>
        <strain evidence="1 2">4-2</strain>
    </source>
</reference>
<dbReference type="Proteomes" id="UP000273516">
    <property type="component" value="Unassembled WGS sequence"/>
</dbReference>
<evidence type="ECO:0000313" key="1">
    <source>
        <dbReference type="EMBL" id="RMC33740.1"/>
    </source>
</evidence>
<proteinExistence type="predicted"/>
<accession>A0A3M0MDP5</accession>
<name>A0A3M0MDP5_9RHOB</name>